<evidence type="ECO:0000259" key="6">
    <source>
        <dbReference type="Pfam" id="PF08281"/>
    </source>
</evidence>
<evidence type="ECO:0000256" key="3">
    <source>
        <dbReference type="ARBA" id="ARBA00023082"/>
    </source>
</evidence>
<keyword evidence="2" id="KW-0805">Transcription regulation</keyword>
<accession>A0A7L5DHY5</accession>
<proteinExistence type="inferred from homology"/>
<name>A0A7L5DHY5_9BACT</name>
<dbReference type="InterPro" id="IPR013249">
    <property type="entry name" value="RNA_pol_sigma70_r4_t2"/>
</dbReference>
<evidence type="ECO:0000313" key="7">
    <source>
        <dbReference type="EMBL" id="QJD77984.1"/>
    </source>
</evidence>
<evidence type="ECO:0000256" key="2">
    <source>
        <dbReference type="ARBA" id="ARBA00023015"/>
    </source>
</evidence>
<dbReference type="InterPro" id="IPR013325">
    <property type="entry name" value="RNA_pol_sigma_r2"/>
</dbReference>
<feature type="domain" description="RNA polymerase sigma factor 70 region 4 type 2" evidence="6">
    <location>
        <begin position="125"/>
        <end position="176"/>
    </location>
</feature>
<dbReference type="Gene3D" id="1.10.10.10">
    <property type="entry name" value="Winged helix-like DNA-binding domain superfamily/Winged helix DNA-binding domain"/>
    <property type="match status" value="1"/>
</dbReference>
<dbReference type="InterPro" id="IPR014284">
    <property type="entry name" value="RNA_pol_sigma-70_dom"/>
</dbReference>
<organism evidence="7 8">
    <name type="scientific">Spirosoma rhododendri</name>
    <dbReference type="NCBI Taxonomy" id="2728024"/>
    <lineage>
        <taxon>Bacteria</taxon>
        <taxon>Pseudomonadati</taxon>
        <taxon>Bacteroidota</taxon>
        <taxon>Cytophagia</taxon>
        <taxon>Cytophagales</taxon>
        <taxon>Cytophagaceae</taxon>
        <taxon>Spirosoma</taxon>
    </lineage>
</organism>
<gene>
    <name evidence="7" type="ORF">HH216_05780</name>
</gene>
<evidence type="ECO:0000256" key="1">
    <source>
        <dbReference type="ARBA" id="ARBA00010641"/>
    </source>
</evidence>
<reference evidence="7 8" key="1">
    <citation type="submission" date="2020-04" db="EMBL/GenBank/DDBJ databases">
        <title>Genome sequencing of novel species.</title>
        <authorList>
            <person name="Heo J."/>
            <person name="Kim S.-J."/>
            <person name="Kim J.-S."/>
            <person name="Hong S.-B."/>
            <person name="Kwon S.-W."/>
        </authorList>
    </citation>
    <scope>NUCLEOTIDE SEQUENCE [LARGE SCALE GENOMIC DNA]</scope>
    <source>
        <strain evidence="7 8">CJU-R4</strain>
    </source>
</reference>
<dbReference type="PANTHER" id="PTHR43133:SF46">
    <property type="entry name" value="RNA POLYMERASE SIGMA-70 FACTOR ECF SUBFAMILY"/>
    <property type="match status" value="1"/>
</dbReference>
<dbReference type="Pfam" id="PF04542">
    <property type="entry name" value="Sigma70_r2"/>
    <property type="match status" value="1"/>
</dbReference>
<dbReference type="NCBIfam" id="TIGR02937">
    <property type="entry name" value="sigma70-ECF"/>
    <property type="match status" value="1"/>
</dbReference>
<dbReference type="SUPFAM" id="SSF88659">
    <property type="entry name" value="Sigma3 and sigma4 domains of RNA polymerase sigma factors"/>
    <property type="match status" value="1"/>
</dbReference>
<dbReference type="Gene3D" id="1.10.1740.10">
    <property type="match status" value="1"/>
</dbReference>
<comment type="similarity">
    <text evidence="1">Belongs to the sigma-70 factor family. ECF subfamily.</text>
</comment>
<dbReference type="Proteomes" id="UP000501128">
    <property type="component" value="Chromosome"/>
</dbReference>
<sequence length="185" mass="21319">MFRLATSSDIPERDLVERCLSITDQATRRLAQRQLYERYKRAMFSTAYRITNDYDNANDALQDAFVAVFRSLHQFTFDSTLGAWIKTIVVRNAVRKQQLESRFIGIDEATHDQPIRLPEGLTGAELDTVIRTLPDGARTVFLLAEVEGYAHREIADMLNITEGTSKSQLNYARRLLRQRLSNDYQ</sequence>
<protein>
    <submittedName>
        <fullName evidence="7">Sigma-70 family RNA polymerase sigma factor</fullName>
    </submittedName>
</protein>
<dbReference type="GO" id="GO:0003677">
    <property type="term" value="F:DNA binding"/>
    <property type="evidence" value="ECO:0007669"/>
    <property type="project" value="InterPro"/>
</dbReference>
<keyword evidence="8" id="KW-1185">Reference proteome</keyword>
<evidence type="ECO:0000256" key="4">
    <source>
        <dbReference type="ARBA" id="ARBA00023163"/>
    </source>
</evidence>
<dbReference type="InterPro" id="IPR036388">
    <property type="entry name" value="WH-like_DNA-bd_sf"/>
</dbReference>
<dbReference type="CDD" id="cd06171">
    <property type="entry name" value="Sigma70_r4"/>
    <property type="match status" value="1"/>
</dbReference>
<feature type="domain" description="RNA polymerase sigma-70 region 2" evidence="5">
    <location>
        <begin position="35"/>
        <end position="95"/>
    </location>
</feature>
<dbReference type="KEGG" id="srho:HH216_05780"/>
<dbReference type="Pfam" id="PF08281">
    <property type="entry name" value="Sigma70_r4_2"/>
    <property type="match status" value="1"/>
</dbReference>
<dbReference type="SUPFAM" id="SSF88946">
    <property type="entry name" value="Sigma2 domain of RNA polymerase sigma factors"/>
    <property type="match status" value="1"/>
</dbReference>
<dbReference type="EMBL" id="CP051677">
    <property type="protein sequence ID" value="QJD77984.1"/>
    <property type="molecule type" value="Genomic_DNA"/>
</dbReference>
<keyword evidence="3" id="KW-0731">Sigma factor</keyword>
<dbReference type="PANTHER" id="PTHR43133">
    <property type="entry name" value="RNA POLYMERASE ECF-TYPE SIGMA FACTO"/>
    <property type="match status" value="1"/>
</dbReference>
<dbReference type="AlphaFoldDB" id="A0A7L5DHY5"/>
<keyword evidence="4" id="KW-0804">Transcription</keyword>
<evidence type="ECO:0000259" key="5">
    <source>
        <dbReference type="Pfam" id="PF04542"/>
    </source>
</evidence>
<dbReference type="InterPro" id="IPR007627">
    <property type="entry name" value="RNA_pol_sigma70_r2"/>
</dbReference>
<dbReference type="InterPro" id="IPR013324">
    <property type="entry name" value="RNA_pol_sigma_r3/r4-like"/>
</dbReference>
<evidence type="ECO:0000313" key="8">
    <source>
        <dbReference type="Proteomes" id="UP000501128"/>
    </source>
</evidence>
<dbReference type="GO" id="GO:0006352">
    <property type="term" value="P:DNA-templated transcription initiation"/>
    <property type="evidence" value="ECO:0007669"/>
    <property type="project" value="InterPro"/>
</dbReference>
<dbReference type="InterPro" id="IPR039425">
    <property type="entry name" value="RNA_pol_sigma-70-like"/>
</dbReference>
<dbReference type="GO" id="GO:0016987">
    <property type="term" value="F:sigma factor activity"/>
    <property type="evidence" value="ECO:0007669"/>
    <property type="project" value="UniProtKB-KW"/>
</dbReference>
<dbReference type="RefSeq" id="WP_169549928.1">
    <property type="nucleotide sequence ID" value="NZ_CP051677.1"/>
</dbReference>